<evidence type="ECO:0000313" key="8">
    <source>
        <dbReference type="EMBL" id="KAJ2678690.1"/>
    </source>
</evidence>
<accession>A0A9W8G991</accession>
<sequence length="180" mass="19491">MDTSTNGTPAAIVATSAETAGLQGAISPPPQADRAADAISRQPTDNDGDAASGTSEQYSGAPSGRLLSRSEIHSEKSLAEFLVQMDNYAPIIPDALTEYYLAQAGFECTDTRIKRLLALATQKFISDVVTDAFQYNRIRQQASKEKKFNSKDRKTVLSMDDLTAALAEYGVNIKKPEYFS</sequence>
<dbReference type="Proteomes" id="UP001151518">
    <property type="component" value="Unassembled WGS sequence"/>
</dbReference>
<evidence type="ECO:0000256" key="7">
    <source>
        <dbReference type="SAM" id="MobiDB-lite"/>
    </source>
</evidence>
<proteinExistence type="inferred from homology"/>
<evidence type="ECO:0000256" key="3">
    <source>
        <dbReference type="ARBA" id="ARBA00023163"/>
    </source>
</evidence>
<evidence type="ECO:0000313" key="9">
    <source>
        <dbReference type="Proteomes" id="UP001151518"/>
    </source>
</evidence>
<dbReference type="GO" id="GO:0005669">
    <property type="term" value="C:transcription factor TFIID complex"/>
    <property type="evidence" value="ECO:0007669"/>
    <property type="project" value="TreeGrafter"/>
</dbReference>
<gene>
    <name evidence="8" type="ORF">GGI25_002074</name>
</gene>
<comment type="subcellular location">
    <subcellularLocation>
        <location evidence="1 6">Nucleus</location>
    </subcellularLocation>
</comment>
<dbReference type="GO" id="GO:0006367">
    <property type="term" value="P:transcription initiation at RNA polymerase II promoter"/>
    <property type="evidence" value="ECO:0007669"/>
    <property type="project" value="TreeGrafter"/>
</dbReference>
<keyword evidence="3 6" id="KW-0804">Transcription</keyword>
<evidence type="ECO:0000256" key="6">
    <source>
        <dbReference type="PIRNR" id="PIRNR017246"/>
    </source>
</evidence>
<evidence type="ECO:0000256" key="1">
    <source>
        <dbReference type="ARBA" id="ARBA00004123"/>
    </source>
</evidence>
<keyword evidence="4 6" id="KW-0539">Nucleus</keyword>
<dbReference type="AlphaFoldDB" id="A0A9W8G991"/>
<dbReference type="EMBL" id="JANBTW010000018">
    <property type="protein sequence ID" value="KAJ2678690.1"/>
    <property type="molecule type" value="Genomic_DNA"/>
</dbReference>
<dbReference type="Pfam" id="PF03540">
    <property type="entry name" value="TAF10"/>
    <property type="match status" value="1"/>
</dbReference>
<dbReference type="GO" id="GO:0000124">
    <property type="term" value="C:SAGA complex"/>
    <property type="evidence" value="ECO:0007669"/>
    <property type="project" value="TreeGrafter"/>
</dbReference>
<dbReference type="GO" id="GO:1990841">
    <property type="term" value="F:promoter-specific chromatin binding"/>
    <property type="evidence" value="ECO:0007669"/>
    <property type="project" value="TreeGrafter"/>
</dbReference>
<dbReference type="GO" id="GO:0016251">
    <property type="term" value="F:RNA polymerase II general transcription initiation factor activity"/>
    <property type="evidence" value="ECO:0007669"/>
    <property type="project" value="TreeGrafter"/>
</dbReference>
<comment type="caution">
    <text evidence="8">The sequence shown here is derived from an EMBL/GenBank/DDBJ whole genome shotgun (WGS) entry which is preliminary data.</text>
</comment>
<evidence type="ECO:0000256" key="4">
    <source>
        <dbReference type="ARBA" id="ARBA00023242"/>
    </source>
</evidence>
<dbReference type="CDD" id="cd07982">
    <property type="entry name" value="HFD_TAF10"/>
    <property type="match status" value="1"/>
</dbReference>
<name>A0A9W8G991_9FUNG</name>
<protein>
    <recommendedName>
        <fullName evidence="6">Transcription initiation factor TFIID subunit 10</fullName>
    </recommendedName>
</protein>
<dbReference type="PRINTS" id="PR01443">
    <property type="entry name" value="TFIID30KDSUB"/>
</dbReference>
<dbReference type="OrthoDB" id="154356at2759"/>
<dbReference type="PANTHER" id="PTHR21242">
    <property type="entry name" value="TRANSCRIPTION INITIATION FACTOR TFIID SUBUNIT 10"/>
    <property type="match status" value="1"/>
</dbReference>
<feature type="region of interest" description="Disordered" evidence="7">
    <location>
        <begin position="1"/>
        <end position="65"/>
    </location>
</feature>
<comment type="similarity">
    <text evidence="5 6">Belongs to the TAF10 family.</text>
</comment>
<keyword evidence="2 6" id="KW-0805">Transcription regulation</keyword>
<dbReference type="InterPro" id="IPR003923">
    <property type="entry name" value="TAF10"/>
</dbReference>
<reference evidence="8" key="1">
    <citation type="submission" date="2022-07" db="EMBL/GenBank/DDBJ databases">
        <title>Phylogenomic reconstructions and comparative analyses of Kickxellomycotina fungi.</title>
        <authorList>
            <person name="Reynolds N.K."/>
            <person name="Stajich J.E."/>
            <person name="Barry K."/>
            <person name="Grigoriev I.V."/>
            <person name="Crous P."/>
            <person name="Smith M.E."/>
        </authorList>
    </citation>
    <scope>NUCLEOTIDE SEQUENCE</scope>
    <source>
        <strain evidence="8">NRRL 3115</strain>
    </source>
</reference>
<dbReference type="PIRSF" id="PIRSF017246">
    <property type="entry name" value="TFIID_TAF10"/>
    <property type="match status" value="1"/>
</dbReference>
<dbReference type="PANTHER" id="PTHR21242:SF0">
    <property type="entry name" value="TRANSCRIPTION INITIATION FACTOR TFIID SUBUNIT 10"/>
    <property type="match status" value="1"/>
</dbReference>
<organism evidence="8 9">
    <name type="scientific">Coemansia spiralis</name>
    <dbReference type="NCBI Taxonomy" id="417178"/>
    <lineage>
        <taxon>Eukaryota</taxon>
        <taxon>Fungi</taxon>
        <taxon>Fungi incertae sedis</taxon>
        <taxon>Zoopagomycota</taxon>
        <taxon>Kickxellomycotina</taxon>
        <taxon>Kickxellomycetes</taxon>
        <taxon>Kickxellales</taxon>
        <taxon>Kickxellaceae</taxon>
        <taxon>Coemansia</taxon>
    </lineage>
</organism>
<comment type="function">
    <text evidence="6">Functions as a component of both the DNA-binding general transcription initiation factor complex TFIID and the transcription coactivator SAGA complex. Binding of TFIID to a promoter (with or without TATA element) is the initial step in pre-initiation complex (PIC) formation. TFIID plays a key role in the regulation of gene expression by RNA polymerase II through different activities such as transcription activator interaction, core promoter recognition and selectivity, TFIIA and TFIIB interaction, chromatin modification (histone acetylation by TAF1), facilitation of DNA opening and initiation of transcription. SAGA acts as a general cofactor required for essentially all RNA polymerase II transcription. At the promoters, SAGA is required for transcription pre-initiation complex (PIC) recruitment. It influences RNA polymerase II transcriptional activity through different activities such as TBP interaction (via core/TAF module) and promoter selectivity, interaction with transcription activators (via Tra1/SPT module), and chromatin modification through histone acetylation (via HAT module) and deubiquitination (via DUB module). SAGA preferentially acetylates histones H3 (to form H3K9ac, H3K14ac, H3K18ac and H3K23ac) and H2B and deubiquitinates histone H2B. SAGA interacts with DNA via upstream activating sequences (UASs).</text>
</comment>
<evidence type="ECO:0000256" key="5">
    <source>
        <dbReference type="ARBA" id="ARBA00025730"/>
    </source>
</evidence>
<evidence type="ECO:0000256" key="2">
    <source>
        <dbReference type="ARBA" id="ARBA00023015"/>
    </source>
</evidence>